<evidence type="ECO:0000256" key="6">
    <source>
        <dbReference type="ARBA" id="ARBA00023242"/>
    </source>
</evidence>
<dbReference type="PROSITE" id="PS00028">
    <property type="entry name" value="ZINC_FINGER_C2H2_1"/>
    <property type="match status" value="3"/>
</dbReference>
<dbReference type="HOGENOM" id="CLU_002678_33_2_1"/>
<feature type="domain" description="C2H2-type" evidence="9">
    <location>
        <begin position="186"/>
        <end position="215"/>
    </location>
</feature>
<dbReference type="OrthoDB" id="4748970at2759"/>
<feature type="domain" description="C2H2-type" evidence="9">
    <location>
        <begin position="156"/>
        <end position="185"/>
    </location>
</feature>
<keyword evidence="4 7" id="KW-0863">Zinc-finger</keyword>
<gene>
    <name evidence="10" type="primary">KLF13</name>
    <name evidence="10" type="ORF">DAPPUDRAFT_315814</name>
</gene>
<feature type="compositionally biased region" description="Polar residues" evidence="8">
    <location>
        <begin position="135"/>
        <end position="146"/>
    </location>
</feature>
<comment type="subcellular location">
    <subcellularLocation>
        <location evidence="1">Nucleus</location>
    </subcellularLocation>
</comment>
<accession>E9GAX0</accession>
<name>E9GAX0_DAPPU</name>
<dbReference type="Gene3D" id="3.30.160.60">
    <property type="entry name" value="Classic Zinc Finger"/>
    <property type="match status" value="3"/>
</dbReference>
<keyword evidence="6" id="KW-0539">Nucleus</keyword>
<dbReference type="InterPro" id="IPR036236">
    <property type="entry name" value="Znf_C2H2_sf"/>
</dbReference>
<feature type="region of interest" description="Disordered" evidence="8">
    <location>
        <begin position="231"/>
        <end position="291"/>
    </location>
</feature>
<feature type="region of interest" description="Disordered" evidence="8">
    <location>
        <begin position="122"/>
        <end position="153"/>
    </location>
</feature>
<dbReference type="InterPro" id="IPR013087">
    <property type="entry name" value="Znf_C2H2_type"/>
</dbReference>
<evidence type="ECO:0000259" key="9">
    <source>
        <dbReference type="PROSITE" id="PS50157"/>
    </source>
</evidence>
<dbReference type="GO" id="GO:0000978">
    <property type="term" value="F:RNA polymerase II cis-regulatory region sequence-specific DNA binding"/>
    <property type="evidence" value="ECO:0000318"/>
    <property type="project" value="GO_Central"/>
</dbReference>
<evidence type="ECO:0000313" key="11">
    <source>
        <dbReference type="Proteomes" id="UP000000305"/>
    </source>
</evidence>
<sequence>MDEDEASQAAYCLLAMSRGTTTTTSSSSSHRLGCKGDSALSAALGHQTVMEQPATSSSPYSTVAATAIPAAADTNAAAAQTSSNRNAGVVVSAAAIQPESPFMIARILTDLTRVRQDLFSVEPLQQPQLPPSASCKPSGQRNQNAVQGGGGSSKLHHCSYPACERTYGKSSHLKAHMRTHTGERPFGCTWPSCDKRFARSDELARHIRTHTGEKRFTCSVCQKKFTRSDHLSKHVRRHSKMDEGSPRSRRIKSADNKMIVSVSPTASLDSSDGCSTNQSFVSYSSEKDATR</sequence>
<dbReference type="FunFam" id="3.30.160.60:FF:001110">
    <property type="entry name" value="Krueppel factor 13"/>
    <property type="match status" value="1"/>
</dbReference>
<evidence type="ECO:0000313" key="10">
    <source>
        <dbReference type="EMBL" id="EFX83470.1"/>
    </source>
</evidence>
<evidence type="ECO:0000256" key="7">
    <source>
        <dbReference type="PROSITE-ProRule" id="PRU00042"/>
    </source>
</evidence>
<evidence type="ECO:0000256" key="4">
    <source>
        <dbReference type="ARBA" id="ARBA00022771"/>
    </source>
</evidence>
<dbReference type="GO" id="GO:0006357">
    <property type="term" value="P:regulation of transcription by RNA polymerase II"/>
    <property type="evidence" value="ECO:0000318"/>
    <property type="project" value="GO_Central"/>
</dbReference>
<keyword evidence="5" id="KW-0862">Zinc</keyword>
<dbReference type="EMBL" id="GL732537">
    <property type="protein sequence ID" value="EFX83470.1"/>
    <property type="molecule type" value="Genomic_DNA"/>
</dbReference>
<dbReference type="Proteomes" id="UP000000305">
    <property type="component" value="Unassembled WGS sequence"/>
</dbReference>
<dbReference type="SUPFAM" id="SSF57667">
    <property type="entry name" value="beta-beta-alpha zinc fingers"/>
    <property type="match status" value="1"/>
</dbReference>
<dbReference type="AlphaFoldDB" id="E9GAX0"/>
<reference evidence="10 11" key="1">
    <citation type="journal article" date="2011" name="Science">
        <title>The ecoresponsive genome of Daphnia pulex.</title>
        <authorList>
            <person name="Colbourne J.K."/>
            <person name="Pfrender M.E."/>
            <person name="Gilbert D."/>
            <person name="Thomas W.K."/>
            <person name="Tucker A."/>
            <person name="Oakley T.H."/>
            <person name="Tokishita S."/>
            <person name="Aerts A."/>
            <person name="Arnold G.J."/>
            <person name="Basu M.K."/>
            <person name="Bauer D.J."/>
            <person name="Caceres C.E."/>
            <person name="Carmel L."/>
            <person name="Casola C."/>
            <person name="Choi J.H."/>
            <person name="Detter J.C."/>
            <person name="Dong Q."/>
            <person name="Dusheyko S."/>
            <person name="Eads B.D."/>
            <person name="Frohlich T."/>
            <person name="Geiler-Samerotte K.A."/>
            <person name="Gerlach D."/>
            <person name="Hatcher P."/>
            <person name="Jogdeo S."/>
            <person name="Krijgsveld J."/>
            <person name="Kriventseva E.V."/>
            <person name="Kultz D."/>
            <person name="Laforsch C."/>
            <person name="Lindquist E."/>
            <person name="Lopez J."/>
            <person name="Manak J.R."/>
            <person name="Muller J."/>
            <person name="Pangilinan J."/>
            <person name="Patwardhan R.P."/>
            <person name="Pitluck S."/>
            <person name="Pritham E.J."/>
            <person name="Rechtsteiner A."/>
            <person name="Rho M."/>
            <person name="Rogozin I.B."/>
            <person name="Sakarya O."/>
            <person name="Salamov A."/>
            <person name="Schaack S."/>
            <person name="Shapiro H."/>
            <person name="Shiga Y."/>
            <person name="Skalitzky C."/>
            <person name="Smith Z."/>
            <person name="Souvorov A."/>
            <person name="Sung W."/>
            <person name="Tang Z."/>
            <person name="Tsuchiya D."/>
            <person name="Tu H."/>
            <person name="Vos H."/>
            <person name="Wang M."/>
            <person name="Wolf Y.I."/>
            <person name="Yamagata H."/>
            <person name="Yamada T."/>
            <person name="Ye Y."/>
            <person name="Shaw J.R."/>
            <person name="Andrews J."/>
            <person name="Crease T.J."/>
            <person name="Tang H."/>
            <person name="Lucas S.M."/>
            <person name="Robertson H.M."/>
            <person name="Bork P."/>
            <person name="Koonin E.V."/>
            <person name="Zdobnov E.M."/>
            <person name="Grigoriev I.V."/>
            <person name="Lynch M."/>
            <person name="Boore J.L."/>
        </authorList>
    </citation>
    <scope>NUCLEOTIDE SEQUENCE [LARGE SCALE GENOMIC DNA]</scope>
</reference>
<evidence type="ECO:0000256" key="2">
    <source>
        <dbReference type="ARBA" id="ARBA00022723"/>
    </source>
</evidence>
<evidence type="ECO:0000256" key="5">
    <source>
        <dbReference type="ARBA" id="ARBA00022833"/>
    </source>
</evidence>
<dbReference type="InParanoid" id="E9GAX0"/>
<dbReference type="SMART" id="SM00355">
    <property type="entry name" value="ZnF_C2H2"/>
    <property type="match status" value="3"/>
</dbReference>
<dbReference type="GO" id="GO:0005634">
    <property type="term" value="C:nucleus"/>
    <property type="evidence" value="ECO:0007669"/>
    <property type="project" value="UniProtKB-SubCell"/>
</dbReference>
<keyword evidence="3" id="KW-0677">Repeat</keyword>
<keyword evidence="2" id="KW-0479">Metal-binding</keyword>
<dbReference type="Pfam" id="PF00096">
    <property type="entry name" value="zf-C2H2"/>
    <property type="match status" value="2"/>
</dbReference>
<feature type="compositionally biased region" description="Polar residues" evidence="8">
    <location>
        <begin position="262"/>
        <end position="284"/>
    </location>
</feature>
<dbReference type="PROSITE" id="PS50157">
    <property type="entry name" value="ZINC_FINGER_C2H2_2"/>
    <property type="match status" value="3"/>
</dbReference>
<dbReference type="KEGG" id="dpx:DAPPUDRAFT_315814"/>
<protein>
    <submittedName>
        <fullName evidence="10">Putative KLF13</fullName>
    </submittedName>
</protein>
<dbReference type="PANTHER" id="PTHR23235">
    <property type="entry name" value="KRUEPPEL-LIKE TRANSCRIPTION FACTOR"/>
    <property type="match status" value="1"/>
</dbReference>
<evidence type="ECO:0000256" key="8">
    <source>
        <dbReference type="SAM" id="MobiDB-lite"/>
    </source>
</evidence>
<dbReference type="STRING" id="6669.E9GAX0"/>
<keyword evidence="11" id="KW-1185">Reference proteome</keyword>
<evidence type="ECO:0000256" key="1">
    <source>
        <dbReference type="ARBA" id="ARBA00004123"/>
    </source>
</evidence>
<evidence type="ECO:0000256" key="3">
    <source>
        <dbReference type="ARBA" id="ARBA00022737"/>
    </source>
</evidence>
<feature type="domain" description="C2H2-type" evidence="9">
    <location>
        <begin position="216"/>
        <end position="243"/>
    </location>
</feature>
<dbReference type="GO" id="GO:0008270">
    <property type="term" value="F:zinc ion binding"/>
    <property type="evidence" value="ECO:0007669"/>
    <property type="project" value="UniProtKB-KW"/>
</dbReference>
<dbReference type="GO" id="GO:0000981">
    <property type="term" value="F:DNA-binding transcription factor activity, RNA polymerase II-specific"/>
    <property type="evidence" value="ECO:0000318"/>
    <property type="project" value="GO_Central"/>
</dbReference>
<dbReference type="PANTHER" id="PTHR23235:SF174">
    <property type="entry name" value="CABUT, ISOFORM A"/>
    <property type="match status" value="1"/>
</dbReference>
<organism evidence="10 11">
    <name type="scientific">Daphnia pulex</name>
    <name type="common">Water flea</name>
    <dbReference type="NCBI Taxonomy" id="6669"/>
    <lineage>
        <taxon>Eukaryota</taxon>
        <taxon>Metazoa</taxon>
        <taxon>Ecdysozoa</taxon>
        <taxon>Arthropoda</taxon>
        <taxon>Crustacea</taxon>
        <taxon>Branchiopoda</taxon>
        <taxon>Diplostraca</taxon>
        <taxon>Cladocera</taxon>
        <taxon>Anomopoda</taxon>
        <taxon>Daphniidae</taxon>
        <taxon>Daphnia</taxon>
    </lineage>
</organism>
<proteinExistence type="predicted"/>
<dbReference type="FunFam" id="3.30.160.60:FF:000018">
    <property type="entry name" value="Krueppel-like factor 15"/>
    <property type="match status" value="1"/>
</dbReference>
<dbReference type="eggNOG" id="KOG1721">
    <property type="taxonomic scope" value="Eukaryota"/>
</dbReference>